<dbReference type="SUPFAM" id="SSF52172">
    <property type="entry name" value="CheY-like"/>
    <property type="match status" value="1"/>
</dbReference>
<organism evidence="6 7">
    <name type="scientific">Mycolicibacterium vulneris</name>
    <dbReference type="NCBI Taxonomy" id="547163"/>
    <lineage>
        <taxon>Bacteria</taxon>
        <taxon>Bacillati</taxon>
        <taxon>Actinomycetota</taxon>
        <taxon>Actinomycetes</taxon>
        <taxon>Mycobacteriales</taxon>
        <taxon>Mycobacteriaceae</taxon>
        <taxon>Mycolicibacterium</taxon>
    </lineage>
</organism>
<dbReference type="InterPro" id="IPR001789">
    <property type="entry name" value="Sig_transdc_resp-reg_receiver"/>
</dbReference>
<keyword evidence="2" id="KW-0560">Oxidoreductase</keyword>
<dbReference type="Pfam" id="PF07992">
    <property type="entry name" value="Pyr_redox_2"/>
    <property type="match status" value="1"/>
</dbReference>
<keyword evidence="1" id="KW-0285">Flavoprotein</keyword>
<proteinExistence type="predicted"/>
<dbReference type="PROSITE" id="PS50110">
    <property type="entry name" value="RESPONSE_REGULATORY"/>
    <property type="match status" value="1"/>
</dbReference>
<comment type="catalytic activity">
    <reaction evidence="3">
        <text>[thioredoxin]-dithiol + NADP(+) = [thioredoxin]-disulfide + NADPH + H(+)</text>
        <dbReference type="Rhea" id="RHEA:20345"/>
        <dbReference type="Rhea" id="RHEA-COMP:10698"/>
        <dbReference type="Rhea" id="RHEA-COMP:10700"/>
        <dbReference type="ChEBI" id="CHEBI:15378"/>
        <dbReference type="ChEBI" id="CHEBI:29950"/>
        <dbReference type="ChEBI" id="CHEBI:50058"/>
        <dbReference type="ChEBI" id="CHEBI:57783"/>
        <dbReference type="ChEBI" id="CHEBI:58349"/>
        <dbReference type="EC" id="1.8.1.9"/>
    </reaction>
</comment>
<dbReference type="GO" id="GO:0004791">
    <property type="term" value="F:thioredoxin-disulfide reductase (NADPH) activity"/>
    <property type="evidence" value="ECO:0007669"/>
    <property type="project" value="UniProtKB-EC"/>
</dbReference>
<protein>
    <submittedName>
        <fullName evidence="6">Fused response regulator/thioredoxin-disulfide reductase</fullName>
    </submittedName>
</protein>
<comment type="caution">
    <text evidence="6">The sequence shown here is derived from an EMBL/GenBank/DDBJ whole genome shotgun (WGS) entry which is preliminary data.</text>
</comment>
<dbReference type="OrthoDB" id="109585at2"/>
<evidence type="ECO:0000256" key="4">
    <source>
        <dbReference type="PROSITE-ProRule" id="PRU00169"/>
    </source>
</evidence>
<dbReference type="SUPFAM" id="SSF51905">
    <property type="entry name" value="FAD/NAD(P)-binding domain"/>
    <property type="match status" value="1"/>
</dbReference>
<dbReference type="Proteomes" id="UP000242320">
    <property type="component" value="Unassembled WGS sequence"/>
</dbReference>
<accession>A0A1X2KPW5</accession>
<reference evidence="6 7" key="1">
    <citation type="submission" date="2017-04" db="EMBL/GenBank/DDBJ databases">
        <title>The new phylogeny of genus Mycobacterium.</title>
        <authorList>
            <person name="Tortoli E."/>
            <person name="Trovato A."/>
            <person name="Cirillo D.M."/>
        </authorList>
    </citation>
    <scope>NUCLEOTIDE SEQUENCE [LARGE SCALE GENOMIC DNA]</scope>
    <source>
        <strain evidence="6 7">DSM 45247</strain>
    </source>
</reference>
<dbReference type="GO" id="GO:0000160">
    <property type="term" value="P:phosphorelay signal transduction system"/>
    <property type="evidence" value="ECO:0007669"/>
    <property type="project" value="InterPro"/>
</dbReference>
<dbReference type="InterPro" id="IPR036188">
    <property type="entry name" value="FAD/NAD-bd_sf"/>
</dbReference>
<dbReference type="RefSeq" id="WP_085292031.1">
    <property type="nucleotide sequence ID" value="NZ_NCXM01000028.1"/>
</dbReference>
<dbReference type="InterPro" id="IPR050097">
    <property type="entry name" value="Ferredoxin-NADP_redctase_2"/>
</dbReference>
<dbReference type="PRINTS" id="PR00368">
    <property type="entry name" value="FADPNR"/>
</dbReference>
<dbReference type="Gene3D" id="3.40.50.2300">
    <property type="match status" value="1"/>
</dbReference>
<gene>
    <name evidence="6" type="ORF">B8W69_22770</name>
</gene>
<dbReference type="InterPro" id="IPR023753">
    <property type="entry name" value="FAD/NAD-binding_dom"/>
</dbReference>
<dbReference type="PANTHER" id="PTHR48105">
    <property type="entry name" value="THIOREDOXIN REDUCTASE 1-RELATED-RELATED"/>
    <property type="match status" value="1"/>
</dbReference>
<evidence type="ECO:0000313" key="6">
    <source>
        <dbReference type="EMBL" id="OSC23808.1"/>
    </source>
</evidence>
<evidence type="ECO:0000256" key="2">
    <source>
        <dbReference type="ARBA" id="ARBA00023002"/>
    </source>
</evidence>
<dbReference type="AlphaFoldDB" id="A0A1X2KPW5"/>
<evidence type="ECO:0000256" key="3">
    <source>
        <dbReference type="ARBA" id="ARBA00048132"/>
    </source>
</evidence>
<keyword evidence="7" id="KW-1185">Reference proteome</keyword>
<evidence type="ECO:0000313" key="7">
    <source>
        <dbReference type="Proteomes" id="UP000242320"/>
    </source>
</evidence>
<feature type="domain" description="Response regulatory" evidence="5">
    <location>
        <begin position="12"/>
        <end position="135"/>
    </location>
</feature>
<evidence type="ECO:0000259" key="5">
    <source>
        <dbReference type="PROSITE" id="PS50110"/>
    </source>
</evidence>
<keyword evidence="4" id="KW-0597">Phosphoprotein</keyword>
<dbReference type="SMART" id="SM00448">
    <property type="entry name" value="REC"/>
    <property type="match status" value="1"/>
</dbReference>
<sequence>MTNPGAQPRKPVMLTVDDDPAVSRAVARDLRRHYGEGHRIVRAESGPDALETLRELKLRGEVVAMLIADYRMPQMSGIEFLEQAMDLYPQARRILLTAYADTHAAIDAINIVDLDHYLLKPWDPPEEKLYPVIEALLDAWRRTPEHSIPHTKVIGHRWSARSWQVRDFLARNGLYYNWFLADEPDGERLLHAAGEDGLRLPVVVTEGGNTLVEPTDAELADTLGLTTRPSQKFYDLVVVGGGPAGLAAALYGASEGLRTVLIERTATGGQAGQSSRIENYLGFPDGVSGGQLAERARRQAEKFGAELITARAATALEINGSARTVRFSDGGSIDTHSVILATGVSYRQLEAEGCEDLNGCGVYYGAAVSVAPDCKDDEVYVIGGANSAGQAAMYLSREAKSVTIAVRAPSLQASMSYYLIQQIEQNPKITVRTCTEVQRVTGDDHLEKLTLVDNRTGETEEVSCARMFIFIGAAPRTDWLDGVLARDDHGFILTGPDLRNVCGWTLDRAPHHLETSVPGVFATGDVRSASAKRVAAAVGEGSMAVMLVHRYLAES</sequence>
<dbReference type="PRINTS" id="PR00469">
    <property type="entry name" value="PNDRDTASEII"/>
</dbReference>
<name>A0A1X2KPW5_9MYCO</name>
<dbReference type="Gene3D" id="3.50.50.60">
    <property type="entry name" value="FAD/NAD(P)-binding domain"/>
    <property type="match status" value="2"/>
</dbReference>
<dbReference type="InterPro" id="IPR011006">
    <property type="entry name" value="CheY-like_superfamily"/>
</dbReference>
<evidence type="ECO:0000256" key="1">
    <source>
        <dbReference type="ARBA" id="ARBA00022630"/>
    </source>
</evidence>
<dbReference type="EMBL" id="NCXM01000028">
    <property type="protein sequence ID" value="OSC23808.1"/>
    <property type="molecule type" value="Genomic_DNA"/>
</dbReference>
<dbReference type="Pfam" id="PF00072">
    <property type="entry name" value="Response_reg"/>
    <property type="match status" value="1"/>
</dbReference>
<feature type="modified residue" description="4-aspartylphosphate" evidence="4">
    <location>
        <position position="69"/>
    </location>
</feature>